<dbReference type="PROSITE" id="PS50893">
    <property type="entry name" value="ABC_TRANSPORTER_2"/>
    <property type="match status" value="1"/>
</dbReference>
<dbReference type="Pfam" id="PF00005">
    <property type="entry name" value="ABC_tran"/>
    <property type="match status" value="1"/>
</dbReference>
<dbReference type="SMART" id="SM00382">
    <property type="entry name" value="AAA"/>
    <property type="match status" value="1"/>
</dbReference>
<protein>
    <submittedName>
        <fullName evidence="6">ABC transporter related protein</fullName>
    </submittedName>
</protein>
<dbReference type="InterPro" id="IPR003439">
    <property type="entry name" value="ABC_transporter-like_ATP-bd"/>
</dbReference>
<dbReference type="GO" id="GO:0016887">
    <property type="term" value="F:ATP hydrolysis activity"/>
    <property type="evidence" value="ECO:0007669"/>
    <property type="project" value="InterPro"/>
</dbReference>
<evidence type="ECO:0000256" key="1">
    <source>
        <dbReference type="ARBA" id="ARBA00022475"/>
    </source>
</evidence>
<keyword evidence="2" id="KW-0997">Cell inner membrane</keyword>
<gene>
    <name evidence="6" type="ordered locus">Reut_A3243</name>
</gene>
<dbReference type="CDD" id="cd03214">
    <property type="entry name" value="ABC_Iron-Siderophores_B12_Hemin"/>
    <property type="match status" value="1"/>
</dbReference>
<evidence type="ECO:0000256" key="4">
    <source>
        <dbReference type="ARBA" id="ARBA00022840"/>
    </source>
</evidence>
<dbReference type="AlphaFoldDB" id="Q46W81"/>
<accession>Q46W81</accession>
<sequence>MLSTRGMTCHRGTRRVLDGIDLDLHAGEVLGVLGANGAGKTTLLAVLAGELEASGGAVTLDTRPLREWKPAALSRRRAVLPQSASLGFDLSVREVIAMGAYPFPELSPDDEAALMARALVQVPAARSPGQYRMLFLDEPISSLDPRHQLLLLHAVRALSREEDLAVFVVLHDVNLAARWCDRLLLLSNGRTIAHGTPVDVLTPQNMERVYTLPARVTVDDVPSVTFCLP</sequence>
<dbReference type="InterPro" id="IPR003593">
    <property type="entry name" value="AAA+_ATPase"/>
</dbReference>
<organism evidence="6">
    <name type="scientific">Cupriavidus pinatubonensis (strain JMP 134 / LMG 1197)</name>
    <name type="common">Cupriavidus necator (strain JMP 134)</name>
    <dbReference type="NCBI Taxonomy" id="264198"/>
    <lineage>
        <taxon>Bacteria</taxon>
        <taxon>Pseudomonadati</taxon>
        <taxon>Pseudomonadota</taxon>
        <taxon>Betaproteobacteria</taxon>
        <taxon>Burkholderiales</taxon>
        <taxon>Burkholderiaceae</taxon>
        <taxon>Cupriavidus</taxon>
    </lineage>
</organism>
<feature type="domain" description="ABC transporter" evidence="5">
    <location>
        <begin position="2"/>
        <end position="213"/>
    </location>
</feature>
<keyword evidence="3" id="KW-0547">Nucleotide-binding</keyword>
<dbReference type="STRING" id="264198.Reut_A3243"/>
<name>Q46W81_CUPPJ</name>
<evidence type="ECO:0000256" key="2">
    <source>
        <dbReference type="ARBA" id="ARBA00022519"/>
    </source>
</evidence>
<dbReference type="InterPro" id="IPR027417">
    <property type="entry name" value="P-loop_NTPase"/>
</dbReference>
<dbReference type="KEGG" id="reu:Reut_A3243"/>
<evidence type="ECO:0000256" key="3">
    <source>
        <dbReference type="ARBA" id="ARBA00022741"/>
    </source>
</evidence>
<dbReference type="Gene3D" id="3.40.50.300">
    <property type="entry name" value="P-loop containing nucleotide triphosphate hydrolases"/>
    <property type="match status" value="2"/>
</dbReference>
<reference evidence="6" key="1">
    <citation type="submission" date="2005-08" db="EMBL/GenBank/DDBJ databases">
        <title>Complete sequence of Chromosome1 of Ralstonia eutropha JMP134.</title>
        <authorList>
            <person name="Copeland A."/>
            <person name="Lucas S."/>
            <person name="Lapidus A."/>
            <person name="Barry K."/>
            <person name="Detter J.C."/>
            <person name="Glavina T."/>
            <person name="Hammon N."/>
            <person name="Israni S."/>
            <person name="Pitluck S."/>
            <person name="Goltsman E."/>
            <person name="Martinez M."/>
            <person name="Schmutz J."/>
            <person name="Larimer F."/>
            <person name="Land M."/>
            <person name="Lykidis A."/>
            <person name="Richardson P."/>
        </authorList>
    </citation>
    <scope>NUCLEOTIDE SEQUENCE</scope>
    <source>
        <strain evidence="6">JMP134</strain>
    </source>
</reference>
<keyword evidence="2" id="KW-0472">Membrane</keyword>
<dbReference type="HOGENOM" id="CLU_000604_1_11_4"/>
<keyword evidence="4" id="KW-0067">ATP-binding</keyword>
<dbReference type="PANTHER" id="PTHR42794:SF2">
    <property type="entry name" value="ABC TRANSPORTER ATP-BINDING PROTEIN"/>
    <property type="match status" value="1"/>
</dbReference>
<dbReference type="EMBL" id="CP000090">
    <property type="protein sequence ID" value="AAZ62603.1"/>
    <property type="molecule type" value="Genomic_DNA"/>
</dbReference>
<dbReference type="eggNOG" id="COG1120">
    <property type="taxonomic scope" value="Bacteria"/>
</dbReference>
<evidence type="ECO:0000313" key="6">
    <source>
        <dbReference type="EMBL" id="AAZ62603.1"/>
    </source>
</evidence>
<dbReference type="PANTHER" id="PTHR42794">
    <property type="entry name" value="HEMIN IMPORT ATP-BINDING PROTEIN HMUV"/>
    <property type="match status" value="1"/>
</dbReference>
<proteinExistence type="predicted"/>
<dbReference type="GO" id="GO:0005524">
    <property type="term" value="F:ATP binding"/>
    <property type="evidence" value="ECO:0007669"/>
    <property type="project" value="UniProtKB-KW"/>
</dbReference>
<keyword evidence="1" id="KW-1003">Cell membrane</keyword>
<dbReference type="SUPFAM" id="SSF52540">
    <property type="entry name" value="P-loop containing nucleoside triphosphate hydrolases"/>
    <property type="match status" value="1"/>
</dbReference>
<evidence type="ECO:0000259" key="5">
    <source>
        <dbReference type="PROSITE" id="PS50893"/>
    </source>
</evidence>
<dbReference type="OrthoDB" id="5296765at2"/>